<protein>
    <recommendedName>
        <fullName evidence="1">DUF4240 domain-containing protein</fullName>
    </recommendedName>
</protein>
<evidence type="ECO:0000313" key="3">
    <source>
        <dbReference type="Proteomes" id="UP000503447"/>
    </source>
</evidence>
<sequence>MSTPRLAAWFWPLVESLGTDADVMASRFRAMPLQRLLAFRRQYDRARGKVNPIYRADFVIGARDCSEDHADDFAAWVVSRGRAFWGEVRRHPSKCWQFLGEFEPVEFEAMSRRPDFIAGSVFHERFGENIVSVLYHPEFVAKERQRAAEPGRAAPGAAPDPAT</sequence>
<evidence type="ECO:0000313" key="2">
    <source>
        <dbReference type="EMBL" id="QJW93752.1"/>
    </source>
</evidence>
<organism evidence="2 3">
    <name type="scientific">Frigoriglobus tundricola</name>
    <dbReference type="NCBI Taxonomy" id="2774151"/>
    <lineage>
        <taxon>Bacteria</taxon>
        <taxon>Pseudomonadati</taxon>
        <taxon>Planctomycetota</taxon>
        <taxon>Planctomycetia</taxon>
        <taxon>Gemmatales</taxon>
        <taxon>Gemmataceae</taxon>
        <taxon>Frigoriglobus</taxon>
    </lineage>
</organism>
<gene>
    <name evidence="2" type="ORF">FTUN_1263</name>
</gene>
<proteinExistence type="predicted"/>
<dbReference type="Pfam" id="PF14024">
    <property type="entry name" value="DUF4240"/>
    <property type="match status" value="1"/>
</dbReference>
<name>A0A6M5YL77_9BACT</name>
<evidence type="ECO:0000259" key="1">
    <source>
        <dbReference type="Pfam" id="PF14024"/>
    </source>
</evidence>
<dbReference type="AlphaFoldDB" id="A0A6M5YL77"/>
<feature type="domain" description="DUF4240" evidence="1">
    <location>
        <begin position="10"/>
        <end position="98"/>
    </location>
</feature>
<reference evidence="3" key="1">
    <citation type="submission" date="2020-05" db="EMBL/GenBank/DDBJ databases">
        <title>Frigoriglobus tundricola gen. nov., sp. nov., a psychrotolerant cellulolytic planctomycete of the family Gemmataceae with two divergent copies of 16S rRNA gene.</title>
        <authorList>
            <person name="Kulichevskaya I.S."/>
            <person name="Ivanova A.A."/>
            <person name="Naumoff D.G."/>
            <person name="Beletsky A.V."/>
            <person name="Rijpstra W.I.C."/>
            <person name="Sinninghe Damste J.S."/>
            <person name="Mardanov A.V."/>
            <person name="Ravin N.V."/>
            <person name="Dedysh S.N."/>
        </authorList>
    </citation>
    <scope>NUCLEOTIDE SEQUENCE [LARGE SCALE GENOMIC DNA]</scope>
    <source>
        <strain evidence="3">PL17</strain>
    </source>
</reference>
<accession>A0A6M5YL77</accession>
<dbReference type="InterPro" id="IPR025334">
    <property type="entry name" value="DUF4240"/>
</dbReference>
<dbReference type="Proteomes" id="UP000503447">
    <property type="component" value="Chromosome"/>
</dbReference>
<dbReference type="EMBL" id="CP053452">
    <property type="protein sequence ID" value="QJW93752.1"/>
    <property type="molecule type" value="Genomic_DNA"/>
</dbReference>
<keyword evidence="3" id="KW-1185">Reference proteome</keyword>
<dbReference type="KEGG" id="ftj:FTUN_1263"/>